<dbReference type="Proteomes" id="UP001595841">
    <property type="component" value="Unassembled WGS sequence"/>
</dbReference>
<keyword evidence="3" id="KW-1185">Reference proteome</keyword>
<accession>A0ABV8PLK0</accession>
<organism evidence="2 3">
    <name type="scientific">Flagellimonas marina</name>
    <dbReference type="NCBI Taxonomy" id="1775168"/>
    <lineage>
        <taxon>Bacteria</taxon>
        <taxon>Pseudomonadati</taxon>
        <taxon>Bacteroidota</taxon>
        <taxon>Flavobacteriia</taxon>
        <taxon>Flavobacteriales</taxon>
        <taxon>Flavobacteriaceae</taxon>
        <taxon>Flagellimonas</taxon>
    </lineage>
</organism>
<proteinExistence type="predicted"/>
<dbReference type="RefSeq" id="WP_379763130.1">
    <property type="nucleotide sequence ID" value="NZ_JBHSCL010000004.1"/>
</dbReference>
<comment type="caution">
    <text evidence="2">The sequence shown here is derived from an EMBL/GenBank/DDBJ whole genome shotgun (WGS) entry which is preliminary data.</text>
</comment>
<gene>
    <name evidence="2" type="ORF">ACFOWS_06485</name>
</gene>
<evidence type="ECO:0008006" key="4">
    <source>
        <dbReference type="Google" id="ProtNLM"/>
    </source>
</evidence>
<keyword evidence="1" id="KW-0732">Signal</keyword>
<evidence type="ECO:0000256" key="1">
    <source>
        <dbReference type="SAM" id="SignalP"/>
    </source>
</evidence>
<dbReference type="EMBL" id="JBHSCL010000004">
    <property type="protein sequence ID" value="MFC4219769.1"/>
    <property type="molecule type" value="Genomic_DNA"/>
</dbReference>
<evidence type="ECO:0000313" key="3">
    <source>
        <dbReference type="Proteomes" id="UP001595841"/>
    </source>
</evidence>
<reference evidence="3" key="1">
    <citation type="journal article" date="2019" name="Int. J. Syst. Evol. Microbiol.">
        <title>The Global Catalogue of Microorganisms (GCM) 10K type strain sequencing project: providing services to taxonomists for standard genome sequencing and annotation.</title>
        <authorList>
            <consortium name="The Broad Institute Genomics Platform"/>
            <consortium name="The Broad Institute Genome Sequencing Center for Infectious Disease"/>
            <person name="Wu L."/>
            <person name="Ma J."/>
        </authorList>
    </citation>
    <scope>NUCLEOTIDE SEQUENCE [LARGE SCALE GENOMIC DNA]</scope>
    <source>
        <strain evidence="3">CGMCC 1.15774</strain>
    </source>
</reference>
<evidence type="ECO:0000313" key="2">
    <source>
        <dbReference type="EMBL" id="MFC4219769.1"/>
    </source>
</evidence>
<protein>
    <recommendedName>
        <fullName evidence="4">3-keto-disaccharide hydrolase domain-containing protein</fullName>
    </recommendedName>
</protein>
<name>A0ABV8PLK0_9FLAO</name>
<dbReference type="Gene3D" id="2.60.120.560">
    <property type="entry name" value="Exo-inulinase, domain 1"/>
    <property type="match status" value="1"/>
</dbReference>
<sequence>MKKVFLFLSIACTHISLAQQIDLNESNWHFDAEDHKILVHEGQKSLMLIDGVAIPKGIKLENGIIEFDMFYSDAMSFPGILFHREDDKNYEEFYLRPWLSGNPDATQYSPLYNGFSGWQLYYGESYAKAVELPFEQWVHFKLAIKNNLMDIYIGNVDEPTYTVELKRAFVDGGLGFKNAFAPAYFANLKVIPTENVMIKGTPVPEKAMAEGTVSSWEISPAFAESALENTTTLPNDYASRSYKTVSVEKTGVLNIAQYTERQPGQNTVYLKLDVSSGEEQTLPFEFGFSDRVRVYLNGELLYYASDVWQSRDYKFLGTIGLHDTLFLPLKKGKNEIVLAVSESFGGWGAIARFPSMPNIKLQ</sequence>
<feature type="signal peptide" evidence="1">
    <location>
        <begin position="1"/>
        <end position="18"/>
    </location>
</feature>
<feature type="chain" id="PRO_5046870945" description="3-keto-disaccharide hydrolase domain-containing protein" evidence="1">
    <location>
        <begin position="19"/>
        <end position="362"/>
    </location>
</feature>